<dbReference type="RefSeq" id="XP_007418761.1">
    <property type="nucleotide sequence ID" value="XM_007418699.1"/>
</dbReference>
<name>F4SBJ5_MELLP</name>
<feature type="region of interest" description="Disordered" evidence="1">
    <location>
        <begin position="241"/>
        <end position="261"/>
    </location>
</feature>
<evidence type="ECO:0000256" key="1">
    <source>
        <dbReference type="SAM" id="MobiDB-lite"/>
    </source>
</evidence>
<evidence type="ECO:0000313" key="3">
    <source>
        <dbReference type="Proteomes" id="UP000001072"/>
    </source>
</evidence>
<feature type="region of interest" description="Disordered" evidence="1">
    <location>
        <begin position="501"/>
        <end position="523"/>
    </location>
</feature>
<sequence>MVVATLIHLDYVFVTPGYLPKPPAPGSRKGQPVGIYCPVCNAGLKYWTPKSDAWFIGCPNSQQHNTRTWRCDQFNHERTLINLGFPRPIISTFKDWGPRISPAGHILDPLPPQVLPTRHFTPFLGDLLNPTPLNHPFQGRELQGPVFSNPMVWSLPGHLPTASSSASQPASMTNETPGLTPGPHLSAPPVPCKRTTEGPVPKGHRKHANKKCRFLYCQACCNAHGQGVCRAHPHNVKADTPFSPYGRSMPTLTPTPNNTPLSGEINPRRGQVTEPRCHQWAQSTNSLGRRLHVDSVITLHKNRLEKYQPEIQKKYDETKMVTVYLWLNEIKPVVITAYFQDWPHAWLEESDLLIQAVLGEVGDVWNRAISLWDEVIDAWQELIGVRNTCIQTTPAHSAKYLWTTPIITLAPASPLWFGLSACVIPRSTTAHGHGESSSGPSPFSKPAPSIPSTPDQGLQTSSPDPTRGKQLDAVASAHSPITPVSERTEMSMVVDLSHLPDSPGVSVSPSPSGFIVKREPLDNQNERDALAEDNQRNREALPVDDQQARHDLEDVDNQQPPNFQQVPALHNSTLGSDCPSDSVSPSVAVTSTDVTANHLQLKPRWPSKSVLISSLLAWHREGQNGDMLLSWQRHYGTEWKEVLPTMYRYRGWINRVGYGRFAAEYENQPNAVVGQARIRLKEEFNCVACVALPEKHGETVAGSASTSHQS</sequence>
<proteinExistence type="predicted"/>
<gene>
    <name evidence="2" type="ORF">MELLADRAFT_113930</name>
</gene>
<evidence type="ECO:0000313" key="2">
    <source>
        <dbReference type="EMBL" id="EGF97967.1"/>
    </source>
</evidence>
<dbReference type="KEGG" id="mlr:MELLADRAFT_113930"/>
<feature type="region of interest" description="Disordered" evidence="1">
    <location>
        <begin position="159"/>
        <end position="188"/>
    </location>
</feature>
<feature type="compositionally biased region" description="Low complexity" evidence="1">
    <location>
        <begin position="250"/>
        <end position="261"/>
    </location>
</feature>
<feature type="region of interest" description="Disordered" evidence="1">
    <location>
        <begin position="428"/>
        <end position="487"/>
    </location>
</feature>
<dbReference type="InParanoid" id="F4SBJ5"/>
<dbReference type="AlphaFoldDB" id="F4SBJ5"/>
<feature type="compositionally biased region" description="Low complexity" evidence="1">
    <location>
        <begin position="162"/>
        <end position="171"/>
    </location>
</feature>
<organism evidence="3">
    <name type="scientific">Melampsora larici-populina (strain 98AG31 / pathotype 3-4-7)</name>
    <name type="common">Poplar leaf rust fungus</name>
    <dbReference type="NCBI Taxonomy" id="747676"/>
    <lineage>
        <taxon>Eukaryota</taxon>
        <taxon>Fungi</taxon>
        <taxon>Dikarya</taxon>
        <taxon>Basidiomycota</taxon>
        <taxon>Pucciniomycotina</taxon>
        <taxon>Pucciniomycetes</taxon>
        <taxon>Pucciniales</taxon>
        <taxon>Melampsoraceae</taxon>
        <taxon>Melampsora</taxon>
    </lineage>
</organism>
<feature type="compositionally biased region" description="Polar residues" evidence="1">
    <location>
        <begin position="452"/>
        <end position="464"/>
    </location>
</feature>
<reference evidence="3" key="1">
    <citation type="journal article" date="2011" name="Proc. Natl. Acad. Sci. U.S.A.">
        <title>Obligate biotrophy features unraveled by the genomic analysis of rust fungi.</title>
        <authorList>
            <person name="Duplessis S."/>
            <person name="Cuomo C.A."/>
            <person name="Lin Y.-C."/>
            <person name="Aerts A."/>
            <person name="Tisserant E."/>
            <person name="Veneault-Fourrey C."/>
            <person name="Joly D.L."/>
            <person name="Hacquard S."/>
            <person name="Amselem J."/>
            <person name="Cantarel B.L."/>
            <person name="Chiu R."/>
            <person name="Coutinho P.M."/>
            <person name="Feau N."/>
            <person name="Field M."/>
            <person name="Frey P."/>
            <person name="Gelhaye E."/>
            <person name="Goldberg J."/>
            <person name="Grabherr M.G."/>
            <person name="Kodira C.D."/>
            <person name="Kohler A."/>
            <person name="Kuees U."/>
            <person name="Lindquist E.A."/>
            <person name="Lucas S.M."/>
            <person name="Mago R."/>
            <person name="Mauceli E."/>
            <person name="Morin E."/>
            <person name="Murat C."/>
            <person name="Pangilinan J.L."/>
            <person name="Park R."/>
            <person name="Pearson M."/>
            <person name="Quesneville H."/>
            <person name="Rouhier N."/>
            <person name="Sakthikumar S."/>
            <person name="Salamov A.A."/>
            <person name="Schmutz J."/>
            <person name="Selles B."/>
            <person name="Shapiro H."/>
            <person name="Tanguay P."/>
            <person name="Tuskan G.A."/>
            <person name="Henrissat B."/>
            <person name="Van de Peer Y."/>
            <person name="Rouze P."/>
            <person name="Ellis J.G."/>
            <person name="Dodds P.N."/>
            <person name="Schein J.E."/>
            <person name="Zhong S."/>
            <person name="Hamelin R.C."/>
            <person name="Grigoriev I.V."/>
            <person name="Szabo L.J."/>
            <person name="Martin F."/>
        </authorList>
    </citation>
    <scope>NUCLEOTIDE SEQUENCE [LARGE SCALE GENOMIC DNA]</scope>
    <source>
        <strain evidence="3">98AG31 / pathotype 3-4-7</strain>
    </source>
</reference>
<feature type="compositionally biased region" description="Low complexity" evidence="1">
    <location>
        <begin position="502"/>
        <end position="513"/>
    </location>
</feature>
<dbReference type="GeneID" id="18925145"/>
<keyword evidence="3" id="KW-1185">Reference proteome</keyword>
<dbReference type="EMBL" id="GL883190">
    <property type="protein sequence ID" value="EGF97967.1"/>
    <property type="molecule type" value="Genomic_DNA"/>
</dbReference>
<dbReference type="Proteomes" id="UP000001072">
    <property type="component" value="Unassembled WGS sequence"/>
</dbReference>
<accession>F4SBJ5</accession>
<dbReference type="VEuPathDB" id="FungiDB:MELLADRAFT_113930"/>
<dbReference type="HOGENOM" id="CLU_015424_0_0_1"/>
<protein>
    <submittedName>
        <fullName evidence="2">Uncharacterized protein</fullName>
    </submittedName>
</protein>